<feature type="transmembrane region" description="Helical" evidence="1">
    <location>
        <begin position="21"/>
        <end position="43"/>
    </location>
</feature>
<proteinExistence type="predicted"/>
<reference evidence="2" key="1">
    <citation type="journal article" date="2020" name="Nature">
        <title>Giant virus diversity and host interactions through global metagenomics.</title>
        <authorList>
            <person name="Schulz F."/>
            <person name="Roux S."/>
            <person name="Paez-Espino D."/>
            <person name="Jungbluth S."/>
            <person name="Walsh D.A."/>
            <person name="Denef V.J."/>
            <person name="McMahon K.D."/>
            <person name="Konstantinidis K.T."/>
            <person name="Eloe-Fadrosh E.A."/>
            <person name="Kyrpides N.C."/>
            <person name="Woyke T."/>
        </authorList>
    </citation>
    <scope>NUCLEOTIDE SEQUENCE</scope>
    <source>
        <strain evidence="2">GVMAG-M-3300010158-13</strain>
    </source>
</reference>
<accession>A0A6C0B8X5</accession>
<dbReference type="EMBL" id="MN739089">
    <property type="protein sequence ID" value="QHS87913.1"/>
    <property type="molecule type" value="Genomic_DNA"/>
</dbReference>
<keyword evidence="1" id="KW-0472">Membrane</keyword>
<evidence type="ECO:0000256" key="1">
    <source>
        <dbReference type="SAM" id="Phobius"/>
    </source>
</evidence>
<organism evidence="2">
    <name type="scientific">viral metagenome</name>
    <dbReference type="NCBI Taxonomy" id="1070528"/>
    <lineage>
        <taxon>unclassified sequences</taxon>
        <taxon>metagenomes</taxon>
        <taxon>organismal metagenomes</taxon>
    </lineage>
</organism>
<name>A0A6C0B8X5_9ZZZZ</name>
<protein>
    <submittedName>
        <fullName evidence="2">Uncharacterized protein</fullName>
    </submittedName>
</protein>
<dbReference type="AlphaFoldDB" id="A0A6C0B8X5"/>
<keyword evidence="1" id="KW-0812">Transmembrane</keyword>
<sequence length="48" mass="5857">MFIYANLGNWKKKYMKIVYNGLILYYSFNCGIVFINSYINLYWDTNDQ</sequence>
<keyword evidence="1" id="KW-1133">Transmembrane helix</keyword>
<evidence type="ECO:0000313" key="2">
    <source>
        <dbReference type="EMBL" id="QHS87913.1"/>
    </source>
</evidence>